<sequence length="938" mass="99850">MTPLIARDADLAALEETLDDARRGTGRVRVVAGDAGMGKTRLARELSRRAEERGCAALWGGCRELELALPFLPFCEAIDTYLTTADVAEFRRKLGPAAGAVGAIVPELSNGVPPIDDLFGAPIRLQLFEGVVTVLRTVAAQSGALLVVEDVHWADASTRALIDFVARRTRKLPLLLVVTDRSDEGGATHPVRVMLDGWRRAGLASMVDLSPLARRDVQRLVCARLEVERVSSELVDMLVHRSEGVPYAVEELLEAAIRSGHVFRRDGAWQCSELSGLHLPNTLALGVLRRLDHLEPDYQRVVMAAAVLGSTFDPGLLSELTGLRAPVVWAALTAATRARLVETDPVHRGRLRFRHALTYEAVRNAVPVWEATTLHSRAADALAATVPPAPVIERGRHLLAAGRAADAAPLCAEAAEMTSRAGAFAEAATLYDHALVNVVNPVERSNLLCERSRMLLASGDPAAAIAPLQEGVELLGEAGNALTAKLLIVLGSVQLALGEHQAALDAFERARLILENALPGPDLALLYARLAMWHDSNLEGAAGLACADRALALAEASDAKPARAAALIYRGAALCELGRRDEGIAVIDRGVAEAMRLRLPEEFGAGIIISVFQKALAMRAGELASVVDLIRSGARALNVGPAPEVLASLIEAVASRFLGDIDQTEAAALAVLDASEAVPTGMSSFLGRELLAWVRLQQGRLSEAEALLEDLGPRDGWWHRICGPTRVELAVARGGDPQTAADAARTLLTRVPVLAKDPFVVSTVVPALLAVGSEAEADHCVSAALGPDRHPLAVGAAADLAAYRGDAMDAVTLYREAADAASAAGYRAIAAGYHDGLAAAGSTPAVASTKRDRPAHRLSRRELELLALLAHGKTDQQIAQALVISLRTVRSHLDRIRDKTGRRRRPQLTLLAIELGLLEQQAWQNYPRNGAASLHLAQ</sequence>
<feature type="domain" description="HTH luxR-type" evidence="4">
    <location>
        <begin position="851"/>
        <end position="916"/>
    </location>
</feature>
<dbReference type="Gene3D" id="1.10.10.10">
    <property type="entry name" value="Winged helix-like DNA-binding domain superfamily/Winged helix DNA-binding domain"/>
    <property type="match status" value="1"/>
</dbReference>
<dbReference type="PROSITE" id="PS50005">
    <property type="entry name" value="TPR"/>
    <property type="match status" value="1"/>
</dbReference>
<dbReference type="Proteomes" id="UP001229081">
    <property type="component" value="Unassembled WGS sequence"/>
</dbReference>
<reference evidence="6" key="3">
    <citation type="submission" date="2023-06" db="EMBL/GenBank/DDBJ databases">
        <title>Identification of two novel mycobacterium reveal diversities and complexities of Mycobacterium gordonae clade.</title>
        <authorList>
            <person name="Matsumoto Y."/>
            <person name="Nakamura S."/>
            <person name="Motooka D."/>
            <person name="Fukushima K."/>
        </authorList>
    </citation>
    <scope>NUCLEOTIDE SEQUENCE</scope>
    <source>
        <strain evidence="6">TY812</strain>
    </source>
</reference>
<dbReference type="SMART" id="SM00421">
    <property type="entry name" value="HTH_LUXR"/>
    <property type="match status" value="1"/>
</dbReference>
<dbReference type="InterPro" id="IPR011990">
    <property type="entry name" value="TPR-like_helical_dom_sf"/>
</dbReference>
<dbReference type="SUPFAM" id="SSF46894">
    <property type="entry name" value="C-terminal effector domain of the bipartite response regulators"/>
    <property type="match status" value="1"/>
</dbReference>
<organism evidence="6 8">
    <name type="scientific">Mycobacterium paragordonae</name>
    <dbReference type="NCBI Taxonomy" id="1389713"/>
    <lineage>
        <taxon>Bacteria</taxon>
        <taxon>Bacillati</taxon>
        <taxon>Actinomycetota</taxon>
        <taxon>Actinomycetes</taxon>
        <taxon>Mycobacteriales</taxon>
        <taxon>Mycobacteriaceae</taxon>
        <taxon>Mycobacterium</taxon>
    </lineage>
</organism>
<evidence type="ECO:0000313" key="7">
    <source>
        <dbReference type="Proteomes" id="UP000465240"/>
    </source>
</evidence>
<dbReference type="GO" id="GO:0005737">
    <property type="term" value="C:cytoplasm"/>
    <property type="evidence" value="ECO:0007669"/>
    <property type="project" value="TreeGrafter"/>
</dbReference>
<name>A0A386U2J6_9MYCO</name>
<dbReference type="Proteomes" id="UP000465240">
    <property type="component" value="Unassembled WGS sequence"/>
</dbReference>
<keyword evidence="1" id="KW-0547">Nucleotide-binding</keyword>
<dbReference type="SUPFAM" id="SSF52540">
    <property type="entry name" value="P-loop containing nucleoside triphosphate hydrolases"/>
    <property type="match status" value="1"/>
</dbReference>
<evidence type="ECO:0000259" key="4">
    <source>
        <dbReference type="PROSITE" id="PS50043"/>
    </source>
</evidence>
<dbReference type="RefSeq" id="WP_120791956.1">
    <property type="nucleotide sequence ID" value="NZ_BLKX01000001.1"/>
</dbReference>
<keyword evidence="2" id="KW-0067">ATP-binding</keyword>
<evidence type="ECO:0000256" key="1">
    <source>
        <dbReference type="ARBA" id="ARBA00022741"/>
    </source>
</evidence>
<keyword evidence="7" id="KW-1185">Reference proteome</keyword>
<evidence type="ECO:0000313" key="8">
    <source>
        <dbReference type="Proteomes" id="UP001229081"/>
    </source>
</evidence>
<dbReference type="SUPFAM" id="SSF48452">
    <property type="entry name" value="TPR-like"/>
    <property type="match status" value="1"/>
</dbReference>
<dbReference type="PROSITE" id="PS50043">
    <property type="entry name" value="HTH_LUXR_2"/>
    <property type="match status" value="1"/>
</dbReference>
<dbReference type="PANTHER" id="PTHR16305:SF35">
    <property type="entry name" value="TRANSCRIPTIONAL ACTIVATOR DOMAIN"/>
    <property type="match status" value="1"/>
</dbReference>
<dbReference type="GO" id="GO:0003677">
    <property type="term" value="F:DNA binding"/>
    <property type="evidence" value="ECO:0007669"/>
    <property type="project" value="InterPro"/>
</dbReference>
<keyword evidence="3" id="KW-0802">TPR repeat</keyword>
<dbReference type="InterPro" id="IPR036388">
    <property type="entry name" value="WH-like_DNA-bd_sf"/>
</dbReference>
<dbReference type="GO" id="GO:0006355">
    <property type="term" value="P:regulation of DNA-templated transcription"/>
    <property type="evidence" value="ECO:0007669"/>
    <property type="project" value="InterPro"/>
</dbReference>
<comment type="caution">
    <text evidence="6">The sequence shown here is derived from an EMBL/GenBank/DDBJ whole genome shotgun (WGS) entry which is preliminary data.</text>
</comment>
<dbReference type="EMBL" id="BLKX01000001">
    <property type="protein sequence ID" value="GFG77774.1"/>
    <property type="molecule type" value="Genomic_DNA"/>
</dbReference>
<evidence type="ECO:0000256" key="2">
    <source>
        <dbReference type="ARBA" id="ARBA00022840"/>
    </source>
</evidence>
<accession>A0A386U2J6</accession>
<dbReference type="InterPro" id="IPR027417">
    <property type="entry name" value="P-loop_NTPase"/>
</dbReference>
<dbReference type="GO" id="GO:0005524">
    <property type="term" value="F:ATP binding"/>
    <property type="evidence" value="ECO:0007669"/>
    <property type="project" value="UniProtKB-KW"/>
</dbReference>
<evidence type="ECO:0000313" key="6">
    <source>
        <dbReference type="EMBL" id="MDP7736482.1"/>
    </source>
</evidence>
<reference evidence="5 7" key="1">
    <citation type="journal article" date="2019" name="Emerg. Microbes Infect.">
        <title>Comprehensive subspecies identification of 175 nontuberculous mycobacteria species based on 7547 genomic profiles.</title>
        <authorList>
            <person name="Matsumoto Y."/>
            <person name="Kinjo T."/>
            <person name="Motooka D."/>
            <person name="Nabeya D."/>
            <person name="Jung N."/>
            <person name="Uechi K."/>
            <person name="Horii T."/>
            <person name="Iida T."/>
            <person name="Fujita J."/>
            <person name="Nakamura S."/>
        </authorList>
    </citation>
    <scope>NUCLEOTIDE SEQUENCE [LARGE SCALE GENOMIC DNA]</scope>
    <source>
        <strain evidence="5 7">JCM 18565</strain>
    </source>
</reference>
<feature type="repeat" description="TPR" evidence="3">
    <location>
        <begin position="484"/>
        <end position="517"/>
    </location>
</feature>
<dbReference type="InterPro" id="IPR041664">
    <property type="entry name" value="AAA_16"/>
</dbReference>
<evidence type="ECO:0000256" key="3">
    <source>
        <dbReference type="PROSITE-ProRule" id="PRU00339"/>
    </source>
</evidence>
<dbReference type="GO" id="GO:0004016">
    <property type="term" value="F:adenylate cyclase activity"/>
    <property type="evidence" value="ECO:0007669"/>
    <property type="project" value="TreeGrafter"/>
</dbReference>
<dbReference type="PANTHER" id="PTHR16305">
    <property type="entry name" value="TESTICULAR SOLUBLE ADENYLYL CYCLASE"/>
    <property type="match status" value="1"/>
</dbReference>
<proteinExistence type="predicted"/>
<dbReference type="EMBL" id="JAUFSA010000001">
    <property type="protein sequence ID" value="MDP7736482.1"/>
    <property type="molecule type" value="Genomic_DNA"/>
</dbReference>
<dbReference type="Pfam" id="PF00196">
    <property type="entry name" value="GerE"/>
    <property type="match status" value="1"/>
</dbReference>
<protein>
    <submittedName>
        <fullName evidence="6">AAA family ATPase</fullName>
    </submittedName>
</protein>
<dbReference type="InterPro" id="IPR019734">
    <property type="entry name" value="TPR_rpt"/>
</dbReference>
<dbReference type="InterPro" id="IPR000792">
    <property type="entry name" value="Tscrpt_reg_LuxR_C"/>
</dbReference>
<dbReference type="KEGG" id="mpag:C0J29_07845"/>
<dbReference type="Pfam" id="PF13191">
    <property type="entry name" value="AAA_16"/>
    <property type="match status" value="1"/>
</dbReference>
<evidence type="ECO:0000313" key="5">
    <source>
        <dbReference type="EMBL" id="GFG77774.1"/>
    </source>
</evidence>
<dbReference type="InterPro" id="IPR016032">
    <property type="entry name" value="Sig_transdc_resp-reg_C-effctor"/>
</dbReference>
<dbReference type="Gene3D" id="1.25.40.10">
    <property type="entry name" value="Tetratricopeptide repeat domain"/>
    <property type="match status" value="1"/>
</dbReference>
<reference evidence="5" key="2">
    <citation type="submission" date="2020-02" db="EMBL/GenBank/DDBJ databases">
        <authorList>
            <person name="Matsumoto Y."/>
            <person name="Kinjo T."/>
            <person name="Motooka D."/>
            <person name="Nabeya D."/>
            <person name="Jung N."/>
            <person name="Uechi K."/>
            <person name="Horii T."/>
            <person name="Iida T."/>
            <person name="Fujita J."/>
            <person name="Nakamura S."/>
        </authorList>
    </citation>
    <scope>NUCLEOTIDE SEQUENCE</scope>
    <source>
        <strain evidence="5">JCM 18565</strain>
    </source>
</reference>
<dbReference type="PRINTS" id="PR00038">
    <property type="entry name" value="HTHLUXR"/>
</dbReference>
<gene>
    <name evidence="5" type="ORF">MPRG_10500</name>
    <name evidence="6" type="ORF">QXL92_17215</name>
</gene>
<dbReference type="AlphaFoldDB" id="A0A386U2J6"/>